<evidence type="ECO:0000313" key="3">
    <source>
        <dbReference type="RefSeq" id="XP_030921225.1"/>
    </source>
</evidence>
<protein>
    <submittedName>
        <fullName evidence="2 3">Uncharacterized protein LOC115949082</fullName>
    </submittedName>
</protein>
<evidence type="ECO:0000313" key="2">
    <source>
        <dbReference type="RefSeq" id="XP_030921224.1"/>
    </source>
</evidence>
<dbReference type="GeneID" id="115949082"/>
<organism evidence="1 2">
    <name type="scientific">Geospiza fortis</name>
    <name type="common">Medium ground-finch</name>
    <dbReference type="NCBI Taxonomy" id="48883"/>
    <lineage>
        <taxon>Eukaryota</taxon>
        <taxon>Metazoa</taxon>
        <taxon>Chordata</taxon>
        <taxon>Craniata</taxon>
        <taxon>Vertebrata</taxon>
        <taxon>Euteleostomi</taxon>
        <taxon>Archelosauria</taxon>
        <taxon>Archosauria</taxon>
        <taxon>Dinosauria</taxon>
        <taxon>Saurischia</taxon>
        <taxon>Theropoda</taxon>
        <taxon>Coelurosauria</taxon>
        <taxon>Aves</taxon>
        <taxon>Neognathae</taxon>
        <taxon>Neoaves</taxon>
        <taxon>Telluraves</taxon>
        <taxon>Australaves</taxon>
        <taxon>Passeriformes</taxon>
        <taxon>Thraupidae</taxon>
        <taxon>Geospiza</taxon>
    </lineage>
</organism>
<dbReference type="RefSeq" id="XP_030921224.1">
    <property type="nucleotide sequence ID" value="XM_031065364.1"/>
</dbReference>
<proteinExistence type="predicted"/>
<dbReference type="RefSeq" id="XP_030921225.1">
    <property type="nucleotide sequence ID" value="XM_031065365.1"/>
</dbReference>
<accession>A0A8N5F0F5</accession>
<reference evidence="2 3" key="1">
    <citation type="submission" date="2025-04" db="UniProtKB">
        <authorList>
            <consortium name="RefSeq"/>
        </authorList>
    </citation>
    <scope>IDENTIFICATION</scope>
</reference>
<evidence type="ECO:0000313" key="1">
    <source>
        <dbReference type="Proteomes" id="UP000504602"/>
    </source>
</evidence>
<gene>
    <name evidence="2 3" type="primary">LOC115949082</name>
</gene>
<dbReference type="OrthoDB" id="9219275at2759"/>
<dbReference type="AlphaFoldDB" id="A0A8N5F0F5"/>
<keyword evidence="1" id="KW-1185">Reference proteome</keyword>
<name>A0A8N5F0F5_GEOFO</name>
<dbReference type="Proteomes" id="UP000504602">
    <property type="component" value="Unplaced"/>
</dbReference>
<sequence>MGTLRSGVVNTLIYRIVLYVVIIEVLELESTFVHRDAEWPWSQAFNQYTGSMGELSEVKDLNLSTVVIHRNQVYEKLEWQERKLWTLQGIRGEEIKVGCRIINGTAYERPDEISVSISPDVYEHQEVCDSLNESDCWCNFTLIQPVEVTCIWARNTVGLSFKFKIDTTLFTTAGPHTRTTTDIVQTQPKLEPEVYEIGPYVVRNVGEQQLLFNPEWSLKRVELLMQINISKIQPACSSFLKTSFEGWTTWLQRQVYPRNRIKKDLTGILGTGLGVLNGIDSEILMNKLTTAASGLTKLKQPLESSLLALGTSQWQISKVLPEWEETGDHDQKLIVEALSAVQDNVSLAFSCIHAQLWMQATAALIIREGGEGNFPAEIRKIVWDNAIDFERKFQSWWTMVNFTYDPVSNVATAFVLLYPSEHRMWARKVNEKWQTVNLESCITKEQVGFICESNTINAQDVCLDTEQSICHFEIHPVTDQKTVLVYTGKRVCVPENCLC</sequence>